<keyword evidence="2 8" id="KW-0863">Zinc-finger</keyword>
<feature type="compositionally biased region" description="Low complexity" evidence="10">
    <location>
        <begin position="134"/>
        <end position="160"/>
    </location>
</feature>
<dbReference type="PROSITE" id="PS50884">
    <property type="entry name" value="ZF_DOF_2"/>
    <property type="match status" value="1"/>
</dbReference>
<dbReference type="InterPro" id="IPR003851">
    <property type="entry name" value="Znf_Dof"/>
</dbReference>
<feature type="region of interest" description="Disordered" evidence="10">
    <location>
        <begin position="121"/>
        <end position="160"/>
    </location>
</feature>
<gene>
    <name evidence="12" type="ORF">COLO4_15013</name>
</gene>
<dbReference type="STRING" id="93759.A0A1R3JPY3"/>
<evidence type="ECO:0000256" key="1">
    <source>
        <dbReference type="ARBA" id="ARBA00022723"/>
    </source>
</evidence>
<organism evidence="12 13">
    <name type="scientific">Corchorus olitorius</name>
    <dbReference type="NCBI Taxonomy" id="93759"/>
    <lineage>
        <taxon>Eukaryota</taxon>
        <taxon>Viridiplantae</taxon>
        <taxon>Streptophyta</taxon>
        <taxon>Embryophyta</taxon>
        <taxon>Tracheophyta</taxon>
        <taxon>Spermatophyta</taxon>
        <taxon>Magnoliopsida</taxon>
        <taxon>eudicotyledons</taxon>
        <taxon>Gunneridae</taxon>
        <taxon>Pentapetalae</taxon>
        <taxon>rosids</taxon>
        <taxon>malvids</taxon>
        <taxon>Malvales</taxon>
        <taxon>Malvaceae</taxon>
        <taxon>Grewioideae</taxon>
        <taxon>Apeibeae</taxon>
        <taxon>Corchorus</taxon>
    </lineage>
</organism>
<keyword evidence="13" id="KW-1185">Reference proteome</keyword>
<dbReference type="PANTHER" id="PTHR31992:SF351">
    <property type="entry name" value="DOF ZINC FINGER PROTEIN"/>
    <property type="match status" value="1"/>
</dbReference>
<dbReference type="PROSITE" id="PS01361">
    <property type="entry name" value="ZF_DOF_1"/>
    <property type="match status" value="1"/>
</dbReference>
<evidence type="ECO:0000256" key="3">
    <source>
        <dbReference type="ARBA" id="ARBA00022833"/>
    </source>
</evidence>
<dbReference type="GO" id="GO:0008270">
    <property type="term" value="F:zinc ion binding"/>
    <property type="evidence" value="ECO:0007669"/>
    <property type="project" value="UniProtKB-KW"/>
</dbReference>
<evidence type="ECO:0000313" key="13">
    <source>
        <dbReference type="Proteomes" id="UP000187203"/>
    </source>
</evidence>
<dbReference type="EMBL" id="AWUE01015541">
    <property type="protein sequence ID" value="OMO96885.1"/>
    <property type="molecule type" value="Genomic_DNA"/>
</dbReference>
<keyword evidence="1 9" id="KW-0479">Metal-binding</keyword>
<dbReference type="GO" id="GO:0003700">
    <property type="term" value="F:DNA-binding transcription factor activity"/>
    <property type="evidence" value="ECO:0007669"/>
    <property type="project" value="UniProtKB-UniRule"/>
</dbReference>
<dbReference type="InterPro" id="IPR045174">
    <property type="entry name" value="Dof"/>
</dbReference>
<keyword evidence="4 9" id="KW-0805">Transcription regulation</keyword>
<comment type="subcellular location">
    <subcellularLocation>
        <location evidence="8 9">Nucleus</location>
    </subcellularLocation>
</comment>
<evidence type="ECO:0000256" key="2">
    <source>
        <dbReference type="ARBA" id="ARBA00022771"/>
    </source>
</evidence>
<evidence type="ECO:0000256" key="7">
    <source>
        <dbReference type="ARBA" id="ARBA00023242"/>
    </source>
</evidence>
<evidence type="ECO:0000259" key="11">
    <source>
        <dbReference type="PROSITE" id="PS50884"/>
    </source>
</evidence>
<keyword evidence="7 8" id="KW-0539">Nucleus</keyword>
<comment type="caution">
    <text evidence="12">The sequence shown here is derived from an EMBL/GenBank/DDBJ whole genome shotgun (WGS) entry which is preliminary data.</text>
</comment>
<accession>A0A1R3JPY3</accession>
<keyword evidence="6 9" id="KW-0804">Transcription</keyword>
<name>A0A1R3JPY3_9ROSI</name>
<dbReference type="Pfam" id="PF02701">
    <property type="entry name" value="Zn_ribbon_Dof"/>
    <property type="match status" value="1"/>
</dbReference>
<dbReference type="GO" id="GO:0005634">
    <property type="term" value="C:nucleus"/>
    <property type="evidence" value="ECO:0007669"/>
    <property type="project" value="UniProtKB-SubCell"/>
</dbReference>
<dbReference type="AlphaFoldDB" id="A0A1R3JPY3"/>
<evidence type="ECO:0000313" key="12">
    <source>
        <dbReference type="EMBL" id="OMO96885.1"/>
    </source>
</evidence>
<feature type="domain" description="Dof-type" evidence="11">
    <location>
        <begin position="77"/>
        <end position="131"/>
    </location>
</feature>
<keyword evidence="3 9" id="KW-0862">Zinc</keyword>
<protein>
    <recommendedName>
        <fullName evidence="9">Dof zinc finger protein</fullName>
    </recommendedName>
</protein>
<evidence type="ECO:0000256" key="8">
    <source>
        <dbReference type="PROSITE-ProRule" id="PRU00071"/>
    </source>
</evidence>
<evidence type="ECO:0000256" key="5">
    <source>
        <dbReference type="ARBA" id="ARBA00023125"/>
    </source>
</evidence>
<proteinExistence type="predicted"/>
<dbReference type="PANTHER" id="PTHR31992">
    <property type="entry name" value="DOF ZINC FINGER PROTEIN DOF1.4-RELATED"/>
    <property type="match status" value="1"/>
</dbReference>
<sequence>MVFSSVPVYLDPPNWQQQPTQQAGLVTSDNNHHNHQLPPPPPPPSGGGGGGGSGAIRPGSMAERARLAKIPQPETTLKCPRCESTNTKFCYFNNYSLTQPRHFCKTCRRYWTRGGALRNVPVGGGCRRNKRSKGSSNRSKSPAISERQTGSSSSSTTLTSNSCSDMLGHMAGAPQLPLLPPLHHLGDYNSGDIGVNFGGIQVAATGGGAGGGGGGTSASNMDFPIGTSSSGSMLTNGLVEQWRSLQHVQQFPFLTSLEPATGLYPFENEGLESQSYGGHGQLRSKPLESAITQLAAVKMEDSQHQGLNLSRNFLGISGNDQYWGGHGGGGGSNAWTDLSGFTSTSTTNLL</sequence>
<dbReference type="OrthoDB" id="1927254at2759"/>
<feature type="compositionally biased region" description="Polar residues" evidence="10">
    <location>
        <begin position="14"/>
        <end position="29"/>
    </location>
</feature>
<dbReference type="GO" id="GO:0003677">
    <property type="term" value="F:DNA binding"/>
    <property type="evidence" value="ECO:0007669"/>
    <property type="project" value="UniProtKB-UniRule"/>
</dbReference>
<evidence type="ECO:0000256" key="4">
    <source>
        <dbReference type="ARBA" id="ARBA00023015"/>
    </source>
</evidence>
<evidence type="ECO:0000256" key="10">
    <source>
        <dbReference type="SAM" id="MobiDB-lite"/>
    </source>
</evidence>
<reference evidence="13" key="1">
    <citation type="submission" date="2013-09" db="EMBL/GenBank/DDBJ databases">
        <title>Corchorus olitorius genome sequencing.</title>
        <authorList>
            <person name="Alam M."/>
            <person name="Haque M.S."/>
            <person name="Islam M.S."/>
            <person name="Emdad E.M."/>
            <person name="Islam M.M."/>
            <person name="Ahmed B."/>
            <person name="Halim A."/>
            <person name="Hossen Q.M.M."/>
            <person name="Hossain M.Z."/>
            <person name="Ahmed R."/>
            <person name="Khan M.M."/>
            <person name="Islam R."/>
            <person name="Rashid M.M."/>
            <person name="Khan S.A."/>
            <person name="Rahman M.S."/>
            <person name="Alam M."/>
            <person name="Yahiya A.S."/>
            <person name="Khan M.S."/>
            <person name="Azam M.S."/>
            <person name="Haque T."/>
            <person name="Lashkar M.Z.H."/>
            <person name="Akhand A.I."/>
            <person name="Morshed G."/>
            <person name="Roy S."/>
            <person name="Uddin K.S."/>
            <person name="Rabeya T."/>
            <person name="Hossain A.S."/>
            <person name="Chowdhury A."/>
            <person name="Snigdha A.R."/>
            <person name="Mortoza M.S."/>
            <person name="Matin S.A."/>
            <person name="Hoque S.M.E."/>
            <person name="Islam M.K."/>
            <person name="Roy D.K."/>
            <person name="Haider R."/>
            <person name="Moosa M.M."/>
            <person name="Elias S.M."/>
            <person name="Hasan A.M."/>
            <person name="Jahan S."/>
            <person name="Shafiuddin M."/>
            <person name="Mahmood N."/>
            <person name="Shommy N.S."/>
        </authorList>
    </citation>
    <scope>NUCLEOTIDE SEQUENCE [LARGE SCALE GENOMIC DNA]</scope>
    <source>
        <strain evidence="13">cv. O-4</strain>
    </source>
</reference>
<keyword evidence="5 8" id="KW-0238">DNA-binding</keyword>
<dbReference type="Proteomes" id="UP000187203">
    <property type="component" value="Unassembled WGS sequence"/>
</dbReference>
<evidence type="ECO:0000256" key="9">
    <source>
        <dbReference type="RuleBase" id="RU369094"/>
    </source>
</evidence>
<comment type="function">
    <text evidence="9">Transcription factor that binds specifically to a 5'-AA[AG]G-3' consensus core sequence.</text>
</comment>
<evidence type="ECO:0000256" key="6">
    <source>
        <dbReference type="ARBA" id="ARBA00023163"/>
    </source>
</evidence>
<feature type="region of interest" description="Disordered" evidence="10">
    <location>
        <begin position="11"/>
        <end position="58"/>
    </location>
</feature>